<feature type="domain" description="CoA carboxyltransferase C-terminal" evidence="12">
    <location>
        <begin position="55"/>
        <end position="316"/>
    </location>
</feature>
<comment type="subunit">
    <text evidence="10">Acetyl-CoA carboxylase is a heterohexamer composed of biotin carboxyl carrier protein (AccB), biotin carboxylase (AccC) and two subunits each of ACCase subunit alpha (AccA) and ACCase subunit beta (AccD).</text>
</comment>
<comment type="pathway">
    <text evidence="1 10">Lipid metabolism; malonyl-CoA biosynthesis; malonyl-CoA from acetyl-CoA: step 1/1.</text>
</comment>
<dbReference type="EC" id="2.1.3.15" evidence="10"/>
<keyword evidence="14" id="KW-1185">Reference proteome</keyword>
<keyword evidence="3 10" id="KW-0808">Transferase</keyword>
<keyword evidence="2 10" id="KW-0444">Lipid biosynthesis</keyword>
<evidence type="ECO:0000313" key="14">
    <source>
        <dbReference type="Proteomes" id="UP000315017"/>
    </source>
</evidence>
<comment type="similarity">
    <text evidence="10">Belongs to the AccA family.</text>
</comment>
<dbReference type="InterPro" id="IPR029045">
    <property type="entry name" value="ClpP/crotonase-like_dom_sf"/>
</dbReference>
<accession>A0A517YB50</accession>
<dbReference type="EMBL" id="CP036274">
    <property type="protein sequence ID" value="QDU27480.1"/>
    <property type="molecule type" value="Genomic_DNA"/>
</dbReference>
<keyword evidence="4 10" id="KW-0547">Nucleotide-binding</keyword>
<dbReference type="Gene3D" id="3.90.226.10">
    <property type="entry name" value="2-enoyl-CoA Hydratase, Chain A, domain 1"/>
    <property type="match status" value="1"/>
</dbReference>
<dbReference type="GO" id="GO:0009317">
    <property type="term" value="C:acetyl-CoA carboxylase complex"/>
    <property type="evidence" value="ECO:0007669"/>
    <property type="project" value="InterPro"/>
</dbReference>
<evidence type="ECO:0000256" key="5">
    <source>
        <dbReference type="ARBA" id="ARBA00022832"/>
    </source>
</evidence>
<dbReference type="PROSITE" id="PS50989">
    <property type="entry name" value="COA_CT_CTER"/>
    <property type="match status" value="1"/>
</dbReference>
<sequence>MSETTSIASNGSPSGANGSSSGAAQTAPGLDFELPILALEAQLRTLEQTPARTPEQEEELRRIRREVNETTRQVYSNLTPWQIVQVARHKDRPYTADYVSLVFEDFVELHGDRKFGDDRAMLTGFARLDQHKVLVVGHQKGRTYKERTACYFGCAHPEGYRKAMLKMKMAEKYGIPIVCLIDTPGAYPGIGAEERGQSQAIAENMYEMSRMKTPIICIVIGEGGSGGALGIGVGDRVAMLQYSYYSVISPEGCAGILWKSHQFAEKAATALKFTSSDLLRLGVIDHVIEEPLGAAHRDHFQTAARVKQYLLRSLRELSSKTGDQLTQQRYEKFRAMGKFLEEPLAVAE</sequence>
<dbReference type="NCBIfam" id="TIGR00513">
    <property type="entry name" value="accA"/>
    <property type="match status" value="1"/>
</dbReference>
<dbReference type="Proteomes" id="UP000315017">
    <property type="component" value="Chromosome"/>
</dbReference>
<keyword evidence="6 10" id="KW-0067">ATP-binding</keyword>
<evidence type="ECO:0000256" key="8">
    <source>
        <dbReference type="ARBA" id="ARBA00023160"/>
    </source>
</evidence>
<feature type="region of interest" description="Disordered" evidence="11">
    <location>
        <begin position="1"/>
        <end position="27"/>
    </location>
</feature>
<dbReference type="Pfam" id="PF03255">
    <property type="entry name" value="ACCA"/>
    <property type="match status" value="1"/>
</dbReference>
<dbReference type="HAMAP" id="MF_00823">
    <property type="entry name" value="AcetylCoA_CT_alpha"/>
    <property type="match status" value="1"/>
</dbReference>
<proteinExistence type="inferred from homology"/>
<feature type="compositionally biased region" description="Low complexity" evidence="11">
    <location>
        <begin position="1"/>
        <end position="24"/>
    </location>
</feature>
<dbReference type="NCBIfam" id="NF041504">
    <property type="entry name" value="AccA_sub"/>
    <property type="match status" value="1"/>
</dbReference>
<keyword evidence="10" id="KW-0963">Cytoplasm</keyword>
<organism evidence="13 14">
    <name type="scientific">Anatilimnocola aggregata</name>
    <dbReference type="NCBI Taxonomy" id="2528021"/>
    <lineage>
        <taxon>Bacteria</taxon>
        <taxon>Pseudomonadati</taxon>
        <taxon>Planctomycetota</taxon>
        <taxon>Planctomycetia</taxon>
        <taxon>Pirellulales</taxon>
        <taxon>Pirellulaceae</taxon>
        <taxon>Anatilimnocola</taxon>
    </lineage>
</organism>
<evidence type="ECO:0000256" key="11">
    <source>
        <dbReference type="SAM" id="MobiDB-lite"/>
    </source>
</evidence>
<dbReference type="PRINTS" id="PR01069">
    <property type="entry name" value="ACCCTRFRASEA"/>
</dbReference>
<dbReference type="InterPro" id="IPR001095">
    <property type="entry name" value="Acetyl_CoA_COase_a_su"/>
</dbReference>
<dbReference type="InterPro" id="IPR011763">
    <property type="entry name" value="COA_CT_C"/>
</dbReference>
<gene>
    <name evidence="10 13" type="primary">accA</name>
    <name evidence="13" type="ORF">ETAA8_25680</name>
</gene>
<evidence type="ECO:0000256" key="6">
    <source>
        <dbReference type="ARBA" id="ARBA00022840"/>
    </source>
</evidence>
<dbReference type="GO" id="GO:0005524">
    <property type="term" value="F:ATP binding"/>
    <property type="evidence" value="ECO:0007669"/>
    <property type="project" value="UniProtKB-KW"/>
</dbReference>
<keyword evidence="13" id="KW-0436">Ligase</keyword>
<dbReference type="GO" id="GO:2001295">
    <property type="term" value="P:malonyl-CoA biosynthetic process"/>
    <property type="evidence" value="ECO:0007669"/>
    <property type="project" value="UniProtKB-UniRule"/>
</dbReference>
<protein>
    <recommendedName>
        <fullName evidence="10">Acetyl-coenzyme A carboxylase carboxyl transferase subunit alpha</fullName>
        <shortName evidence="10">ACCase subunit alpha</shortName>
        <shortName evidence="10">Acetyl-CoA carboxylase carboxyltransferase subunit alpha</shortName>
        <ecNumber evidence="10">2.1.3.15</ecNumber>
    </recommendedName>
</protein>
<evidence type="ECO:0000313" key="13">
    <source>
        <dbReference type="EMBL" id="QDU27480.1"/>
    </source>
</evidence>
<dbReference type="PANTHER" id="PTHR42853">
    <property type="entry name" value="ACETYL-COENZYME A CARBOXYLASE CARBOXYL TRANSFERASE SUBUNIT ALPHA"/>
    <property type="match status" value="1"/>
</dbReference>
<dbReference type="KEGG" id="aagg:ETAA8_25680"/>
<keyword evidence="5 10" id="KW-0276">Fatty acid metabolism</keyword>
<dbReference type="GO" id="GO:0016743">
    <property type="term" value="F:carboxyl- or carbamoyltransferase activity"/>
    <property type="evidence" value="ECO:0007669"/>
    <property type="project" value="UniProtKB-UniRule"/>
</dbReference>
<comment type="subcellular location">
    <subcellularLocation>
        <location evidence="10">Cytoplasm</location>
    </subcellularLocation>
</comment>
<evidence type="ECO:0000256" key="10">
    <source>
        <dbReference type="HAMAP-Rule" id="MF_00823"/>
    </source>
</evidence>
<dbReference type="PANTHER" id="PTHR42853:SF3">
    <property type="entry name" value="ACETYL-COENZYME A CARBOXYLASE CARBOXYL TRANSFERASE SUBUNIT ALPHA, CHLOROPLASTIC"/>
    <property type="match status" value="1"/>
</dbReference>
<dbReference type="GO" id="GO:0006633">
    <property type="term" value="P:fatty acid biosynthetic process"/>
    <property type="evidence" value="ECO:0007669"/>
    <property type="project" value="UniProtKB-KW"/>
</dbReference>
<keyword evidence="8 10" id="KW-0275">Fatty acid biosynthesis</keyword>
<evidence type="ECO:0000256" key="4">
    <source>
        <dbReference type="ARBA" id="ARBA00022741"/>
    </source>
</evidence>
<dbReference type="RefSeq" id="WP_145088343.1">
    <property type="nucleotide sequence ID" value="NZ_CP036274.1"/>
</dbReference>
<keyword evidence="7 10" id="KW-0443">Lipid metabolism</keyword>
<evidence type="ECO:0000256" key="9">
    <source>
        <dbReference type="ARBA" id="ARBA00049152"/>
    </source>
</evidence>
<dbReference type="UniPathway" id="UPA00655">
    <property type="reaction ID" value="UER00711"/>
</dbReference>
<dbReference type="SUPFAM" id="SSF52096">
    <property type="entry name" value="ClpP/crotonase"/>
    <property type="match status" value="1"/>
</dbReference>
<dbReference type="NCBIfam" id="NF004344">
    <property type="entry name" value="PRK05724.1"/>
    <property type="match status" value="1"/>
</dbReference>
<evidence type="ECO:0000259" key="12">
    <source>
        <dbReference type="PROSITE" id="PS50989"/>
    </source>
</evidence>
<evidence type="ECO:0000256" key="3">
    <source>
        <dbReference type="ARBA" id="ARBA00022679"/>
    </source>
</evidence>
<dbReference type="OrthoDB" id="9808023at2"/>
<dbReference type="GO" id="GO:0003989">
    <property type="term" value="F:acetyl-CoA carboxylase activity"/>
    <property type="evidence" value="ECO:0007669"/>
    <property type="project" value="InterPro"/>
</dbReference>
<comment type="function">
    <text evidence="10">Component of the acetyl coenzyme A carboxylase (ACC) complex. First, biotin carboxylase catalyzes the carboxylation of biotin on its carrier protein (BCCP) and then the CO(2) group is transferred by the carboxyltransferase to acetyl-CoA to form malonyl-CoA.</text>
</comment>
<evidence type="ECO:0000256" key="7">
    <source>
        <dbReference type="ARBA" id="ARBA00023098"/>
    </source>
</evidence>
<reference evidence="13 14" key="1">
    <citation type="submission" date="2019-02" db="EMBL/GenBank/DDBJ databases">
        <title>Deep-cultivation of Planctomycetes and their phenomic and genomic characterization uncovers novel biology.</title>
        <authorList>
            <person name="Wiegand S."/>
            <person name="Jogler M."/>
            <person name="Boedeker C."/>
            <person name="Pinto D."/>
            <person name="Vollmers J."/>
            <person name="Rivas-Marin E."/>
            <person name="Kohn T."/>
            <person name="Peeters S.H."/>
            <person name="Heuer A."/>
            <person name="Rast P."/>
            <person name="Oberbeckmann S."/>
            <person name="Bunk B."/>
            <person name="Jeske O."/>
            <person name="Meyerdierks A."/>
            <person name="Storesund J.E."/>
            <person name="Kallscheuer N."/>
            <person name="Luecker S."/>
            <person name="Lage O.M."/>
            <person name="Pohl T."/>
            <person name="Merkel B.J."/>
            <person name="Hornburger P."/>
            <person name="Mueller R.-W."/>
            <person name="Bruemmer F."/>
            <person name="Labrenz M."/>
            <person name="Spormann A.M."/>
            <person name="Op den Camp H."/>
            <person name="Overmann J."/>
            <person name="Amann R."/>
            <person name="Jetten M.S.M."/>
            <person name="Mascher T."/>
            <person name="Medema M.H."/>
            <person name="Devos D.P."/>
            <person name="Kaster A.-K."/>
            <person name="Ovreas L."/>
            <person name="Rohde M."/>
            <person name="Galperin M.Y."/>
            <person name="Jogler C."/>
        </authorList>
    </citation>
    <scope>NUCLEOTIDE SEQUENCE [LARGE SCALE GENOMIC DNA]</scope>
    <source>
        <strain evidence="13 14">ETA_A8</strain>
    </source>
</reference>
<dbReference type="AlphaFoldDB" id="A0A517YB50"/>
<comment type="catalytic activity">
    <reaction evidence="9 10">
        <text>N(6)-carboxybiotinyl-L-lysyl-[protein] + acetyl-CoA = N(6)-biotinyl-L-lysyl-[protein] + malonyl-CoA</text>
        <dbReference type="Rhea" id="RHEA:54728"/>
        <dbReference type="Rhea" id="RHEA-COMP:10505"/>
        <dbReference type="Rhea" id="RHEA-COMP:10506"/>
        <dbReference type="ChEBI" id="CHEBI:57288"/>
        <dbReference type="ChEBI" id="CHEBI:57384"/>
        <dbReference type="ChEBI" id="CHEBI:83144"/>
        <dbReference type="ChEBI" id="CHEBI:83145"/>
        <dbReference type="EC" id="2.1.3.15"/>
    </reaction>
</comment>
<evidence type="ECO:0000256" key="2">
    <source>
        <dbReference type="ARBA" id="ARBA00022516"/>
    </source>
</evidence>
<name>A0A517YB50_9BACT</name>
<evidence type="ECO:0000256" key="1">
    <source>
        <dbReference type="ARBA" id="ARBA00004956"/>
    </source>
</evidence>